<evidence type="ECO:0000256" key="1">
    <source>
        <dbReference type="SAM" id="MobiDB-lite"/>
    </source>
</evidence>
<sequence length="445" mass="42936">MTSLDTRSPARRARPSRVLTGLTSIAASAAIVAAGVGAGAADAGNGPYDLPVVQCAPGQTAVPSDIGDSADCTAASPSIIAKVGDTLIGAVLPGLGISLADLNTASAISLAPLLGDMYPGAATIAGTGLASAFASGGTANATADAFLSAAISIGALGSQADSHALGGLGLAVGAGVGGASANALPAGIALAFGLGETASATALGGVAAATGVLDGVAGVPDPAQSTVICTALYGRAQVTDGETGANYSSCTSLAFLFQKSQQGEGPVVYSIKNPFSLELTAPLAPMSSLLDLVGALGVETPFPPAVTDILMGKIIPTFTQDLVRVVMTDGGPKLETDLFGKSDAPSAPAPTLASATVSDPVDDEQASAESVSAVTEASATPEVDESDDEPAAGTAPVADPEPEADVDTAPEVSEEASATESEVSDPASAESSADAAPGDDSASIA</sequence>
<keyword evidence="4" id="KW-1185">Reference proteome</keyword>
<evidence type="ECO:0000313" key="4">
    <source>
        <dbReference type="Proteomes" id="UP000035065"/>
    </source>
</evidence>
<feature type="region of interest" description="Disordered" evidence="1">
    <location>
        <begin position="336"/>
        <end position="445"/>
    </location>
</feature>
<feature type="compositionally biased region" description="Acidic residues" evidence="1">
    <location>
        <begin position="400"/>
        <end position="414"/>
    </location>
</feature>
<protein>
    <recommendedName>
        <fullName evidence="5">PE-PPE domain-containing protein</fullName>
    </recommendedName>
</protein>
<reference evidence="3 4" key="1">
    <citation type="journal article" date="2011" name="J. Bacteriol.">
        <title>Draft Genome Sequence of Gordonia neofelifaecis NRRL B-59395, a Cholesterol-Degrading Actinomycete.</title>
        <authorList>
            <person name="Ge F."/>
            <person name="Li W."/>
            <person name="Chen G."/>
            <person name="Liu Y."/>
            <person name="Zhang G."/>
            <person name="Yong B."/>
            <person name="Wang Q."/>
            <person name="Wang N."/>
            <person name="Huang Z."/>
            <person name="Li W."/>
            <person name="Wang J."/>
            <person name="Wu C."/>
            <person name="Xie Q."/>
            <person name="Liu G."/>
        </authorList>
    </citation>
    <scope>NUCLEOTIDE SEQUENCE [LARGE SCALE GENOMIC DNA]</scope>
    <source>
        <strain evidence="3 4">NRRL B-59395</strain>
    </source>
</reference>
<dbReference type="eggNOG" id="ENOG502ZJ0U">
    <property type="taxonomic scope" value="Bacteria"/>
</dbReference>
<name>F1YJR5_9ACTN</name>
<dbReference type="OrthoDB" id="4379355at2"/>
<feature type="compositionally biased region" description="Low complexity" evidence="1">
    <location>
        <begin position="367"/>
        <end position="380"/>
    </location>
</feature>
<evidence type="ECO:0000256" key="2">
    <source>
        <dbReference type="SAM" id="SignalP"/>
    </source>
</evidence>
<keyword evidence="2" id="KW-0732">Signal</keyword>
<dbReference type="RefSeq" id="WP_009679367.1">
    <property type="nucleotide sequence ID" value="NZ_AEUD01000008.1"/>
</dbReference>
<evidence type="ECO:0000313" key="3">
    <source>
        <dbReference type="EMBL" id="EGD54997.1"/>
    </source>
</evidence>
<dbReference type="STRING" id="644548.SCNU_10726"/>
<evidence type="ECO:0008006" key="5">
    <source>
        <dbReference type="Google" id="ProtNLM"/>
    </source>
</evidence>
<dbReference type="EMBL" id="AEUD01000008">
    <property type="protein sequence ID" value="EGD54997.1"/>
    <property type="molecule type" value="Genomic_DNA"/>
</dbReference>
<feature type="chain" id="PRO_5039726995" description="PE-PPE domain-containing protein" evidence="2">
    <location>
        <begin position="30"/>
        <end position="445"/>
    </location>
</feature>
<dbReference type="Proteomes" id="UP000035065">
    <property type="component" value="Unassembled WGS sequence"/>
</dbReference>
<dbReference type="AlphaFoldDB" id="F1YJR5"/>
<organism evidence="3 4">
    <name type="scientific">Gordonia neofelifaecis NRRL B-59395</name>
    <dbReference type="NCBI Taxonomy" id="644548"/>
    <lineage>
        <taxon>Bacteria</taxon>
        <taxon>Bacillati</taxon>
        <taxon>Actinomycetota</taxon>
        <taxon>Actinomycetes</taxon>
        <taxon>Mycobacteriales</taxon>
        <taxon>Gordoniaceae</taxon>
        <taxon>Gordonia</taxon>
    </lineage>
</organism>
<feature type="compositionally biased region" description="Low complexity" evidence="1">
    <location>
        <begin position="415"/>
        <end position="445"/>
    </location>
</feature>
<accession>F1YJR5</accession>
<proteinExistence type="predicted"/>
<comment type="caution">
    <text evidence="3">The sequence shown here is derived from an EMBL/GenBank/DDBJ whole genome shotgun (WGS) entry which is preliminary data.</text>
</comment>
<feature type="compositionally biased region" description="Low complexity" evidence="1">
    <location>
        <begin position="344"/>
        <end position="356"/>
    </location>
</feature>
<gene>
    <name evidence="3" type="ORF">SCNU_10726</name>
</gene>
<feature type="signal peptide" evidence="2">
    <location>
        <begin position="1"/>
        <end position="29"/>
    </location>
</feature>